<name>A0A1Q9EJE6_SYMMI</name>
<feature type="region of interest" description="Disordered" evidence="1">
    <location>
        <begin position="56"/>
        <end position="84"/>
    </location>
</feature>
<protein>
    <submittedName>
        <fullName evidence="3">Uncharacterized protein</fullName>
    </submittedName>
</protein>
<feature type="region of interest" description="Disordered" evidence="1">
    <location>
        <begin position="633"/>
        <end position="679"/>
    </location>
</feature>
<organism evidence="3 4">
    <name type="scientific">Symbiodinium microadriaticum</name>
    <name type="common">Dinoflagellate</name>
    <name type="synonym">Zooxanthella microadriatica</name>
    <dbReference type="NCBI Taxonomy" id="2951"/>
    <lineage>
        <taxon>Eukaryota</taxon>
        <taxon>Sar</taxon>
        <taxon>Alveolata</taxon>
        <taxon>Dinophyceae</taxon>
        <taxon>Suessiales</taxon>
        <taxon>Symbiodiniaceae</taxon>
        <taxon>Symbiodinium</taxon>
    </lineage>
</organism>
<reference evidence="3 4" key="1">
    <citation type="submission" date="2016-02" db="EMBL/GenBank/DDBJ databases">
        <title>Genome analysis of coral dinoflagellate symbionts highlights evolutionary adaptations to a symbiotic lifestyle.</title>
        <authorList>
            <person name="Aranda M."/>
            <person name="Li Y."/>
            <person name="Liew Y.J."/>
            <person name="Baumgarten S."/>
            <person name="Simakov O."/>
            <person name="Wilson M."/>
            <person name="Piel J."/>
            <person name="Ashoor H."/>
            <person name="Bougouffa S."/>
            <person name="Bajic V.B."/>
            <person name="Ryu T."/>
            <person name="Ravasi T."/>
            <person name="Bayer T."/>
            <person name="Micklem G."/>
            <person name="Kim H."/>
            <person name="Bhak J."/>
            <person name="Lajeunesse T.C."/>
            <person name="Voolstra C.R."/>
        </authorList>
    </citation>
    <scope>NUCLEOTIDE SEQUENCE [LARGE SCALE GENOMIC DNA]</scope>
    <source>
        <strain evidence="3 4">CCMP2467</strain>
    </source>
</reference>
<keyword evidence="2" id="KW-1133">Transmembrane helix</keyword>
<comment type="caution">
    <text evidence="3">The sequence shown here is derived from an EMBL/GenBank/DDBJ whole genome shotgun (WGS) entry which is preliminary data.</text>
</comment>
<keyword evidence="4" id="KW-1185">Reference proteome</keyword>
<feature type="compositionally biased region" description="Basic and acidic residues" evidence="1">
    <location>
        <begin position="56"/>
        <end position="77"/>
    </location>
</feature>
<gene>
    <name evidence="3" type="ORF">AK812_SmicGene9060</name>
</gene>
<accession>A0A1Q9EJE6</accession>
<evidence type="ECO:0000256" key="1">
    <source>
        <dbReference type="SAM" id="MobiDB-lite"/>
    </source>
</evidence>
<feature type="transmembrane region" description="Helical" evidence="2">
    <location>
        <begin position="607"/>
        <end position="627"/>
    </location>
</feature>
<feature type="transmembrane region" description="Helical" evidence="2">
    <location>
        <begin position="337"/>
        <end position="358"/>
    </location>
</feature>
<keyword evidence="2" id="KW-0472">Membrane</keyword>
<keyword evidence="2" id="KW-0812">Transmembrane</keyword>
<feature type="transmembrane region" description="Helical" evidence="2">
    <location>
        <begin position="173"/>
        <end position="200"/>
    </location>
</feature>
<dbReference type="EMBL" id="LSRX01000136">
    <property type="protein sequence ID" value="OLQ07559.1"/>
    <property type="molecule type" value="Genomic_DNA"/>
</dbReference>
<sequence>MLPLPQVRPEDIKGFANVIARLAELMSLAAFLPVVFRGRMSFTAARTRTAALKAAEAAEQRKTDQKAAGNKDDKDDAVAEEQEAPVQGAPTGIFCLLLCLASEVLRGRGLFVPAASGSKDSPVLVVVDKLKTVGQKLQKRHSDILEKSILERVSLAFAEVLKTQQVFETIHSLVMICVAVAALLNAAVSLGLPAIGQIFAGKRQASSSRAPLLFAVLSVVPVAIFGYGHFANLLKALRSVPQLPALCDALQHALRVAAVVVADADGTPAGFAMFQAASLLTRISSEVASGRLAEAIAPIRAKQDFWSLLDNSTATHGLISLLGTLWLAFGHLRRHSALLAGMALLSIAASPVTLALGWPEASKLLGLPTNEAHPERGLLRFTSVLYAGTAAATLLSGGTVGMLSVMLVLQLVARIHGTEAFASLFSYAGPWPLPAQQERLCAARSFLLACLAAGGGCMRDLAFVDRAPPAVGRGVLARAAKYWLTWAMFSATGAAGNEPQGARKAGAFCHSTPPVLMQRRASLTNRTAGNSTASEEMGWTNSTRADRALVQLEEAFQSAVRWNRWTPGPIGRGWVAMLLTRSSWTNSSLVDEVRRIHASSYFASSPAVFLILLAALGIVLSVCLAVYCRSEQRFGPSQKPDPAPSEVLQRVKSSRSGPPPSLLTSPVGSPSYRKASSGDTTIPRTRWLSPSLVVPSGMELVFAVSELVSAEKQQLAFHIVDLQGQPLSRVVVDEFGSRCGIFLHSLDERPLAWVRTAPLYEKRGGLPQICWPSGEAYGTIAKEDPLPNKRYVLRDASGQRLFTFNGNFQEKAVNVVNANGRLVCDTERCAAPTGNAPYFQVRVAPGVDAGLILCGLLAIDKLRRT</sequence>
<feature type="transmembrane region" description="Helical" evidence="2">
    <location>
        <begin position="384"/>
        <end position="409"/>
    </location>
</feature>
<dbReference type="AlphaFoldDB" id="A0A1Q9EJE6"/>
<feature type="transmembrane region" description="Helical" evidence="2">
    <location>
        <begin position="313"/>
        <end position="330"/>
    </location>
</feature>
<evidence type="ECO:0000256" key="2">
    <source>
        <dbReference type="SAM" id="Phobius"/>
    </source>
</evidence>
<dbReference type="Proteomes" id="UP000186817">
    <property type="component" value="Unassembled WGS sequence"/>
</dbReference>
<evidence type="ECO:0000313" key="4">
    <source>
        <dbReference type="Proteomes" id="UP000186817"/>
    </source>
</evidence>
<evidence type="ECO:0000313" key="3">
    <source>
        <dbReference type="EMBL" id="OLQ07559.1"/>
    </source>
</evidence>
<proteinExistence type="predicted"/>
<dbReference type="OrthoDB" id="413211at2759"/>
<feature type="transmembrane region" description="Helical" evidence="2">
    <location>
        <begin position="212"/>
        <end position="230"/>
    </location>
</feature>